<gene>
    <name evidence="1" type="ORF">GMARGA_LOCUS32446</name>
</gene>
<sequence length="95" mass="10794">QETHPKLANASYKNTIEIYSNLESNILSSKEKIDLKFFLQKMVNKINAEKDISKELIELLKAELNRANMIELDSTITKANDINELGIIDIGKDDT</sequence>
<feature type="non-terminal residue" evidence="1">
    <location>
        <position position="1"/>
    </location>
</feature>
<organism evidence="1 2">
    <name type="scientific">Gigaspora margarita</name>
    <dbReference type="NCBI Taxonomy" id="4874"/>
    <lineage>
        <taxon>Eukaryota</taxon>
        <taxon>Fungi</taxon>
        <taxon>Fungi incertae sedis</taxon>
        <taxon>Mucoromycota</taxon>
        <taxon>Glomeromycotina</taxon>
        <taxon>Glomeromycetes</taxon>
        <taxon>Diversisporales</taxon>
        <taxon>Gigasporaceae</taxon>
        <taxon>Gigaspora</taxon>
    </lineage>
</organism>
<accession>A0ABN7WLY8</accession>
<proteinExistence type="predicted"/>
<dbReference type="EMBL" id="CAJVQB010051000">
    <property type="protein sequence ID" value="CAG8835189.1"/>
    <property type="molecule type" value="Genomic_DNA"/>
</dbReference>
<dbReference type="Proteomes" id="UP000789901">
    <property type="component" value="Unassembled WGS sequence"/>
</dbReference>
<evidence type="ECO:0000313" key="2">
    <source>
        <dbReference type="Proteomes" id="UP000789901"/>
    </source>
</evidence>
<protein>
    <submittedName>
        <fullName evidence="1">4222_t:CDS:1</fullName>
    </submittedName>
</protein>
<comment type="caution">
    <text evidence="1">The sequence shown here is derived from an EMBL/GenBank/DDBJ whole genome shotgun (WGS) entry which is preliminary data.</text>
</comment>
<evidence type="ECO:0000313" key="1">
    <source>
        <dbReference type="EMBL" id="CAG8835189.1"/>
    </source>
</evidence>
<name>A0ABN7WLY8_GIGMA</name>
<reference evidence="1 2" key="1">
    <citation type="submission" date="2021-06" db="EMBL/GenBank/DDBJ databases">
        <authorList>
            <person name="Kallberg Y."/>
            <person name="Tangrot J."/>
            <person name="Rosling A."/>
        </authorList>
    </citation>
    <scope>NUCLEOTIDE SEQUENCE [LARGE SCALE GENOMIC DNA]</scope>
    <source>
        <strain evidence="1 2">120-4 pot B 10/14</strain>
    </source>
</reference>
<keyword evidence="2" id="KW-1185">Reference proteome</keyword>